<evidence type="ECO:0000313" key="3">
    <source>
        <dbReference type="Proteomes" id="UP001199750"/>
    </source>
</evidence>
<dbReference type="EMBL" id="JAKNDN010000201">
    <property type="protein sequence ID" value="MCG4962473.1"/>
    <property type="molecule type" value="Genomic_DNA"/>
</dbReference>
<feature type="domain" description="Dipeptidylpeptidase IV N-terminal" evidence="1">
    <location>
        <begin position="1"/>
        <end position="74"/>
    </location>
</feature>
<feature type="non-terminal residue" evidence="2">
    <location>
        <position position="75"/>
    </location>
</feature>
<evidence type="ECO:0000259" key="1">
    <source>
        <dbReference type="Pfam" id="PF00930"/>
    </source>
</evidence>
<dbReference type="SUPFAM" id="SSF82171">
    <property type="entry name" value="DPP6 N-terminal domain-like"/>
    <property type="match status" value="1"/>
</dbReference>
<protein>
    <submittedName>
        <fullName evidence="2">DPP IV N-terminal domain-containing protein</fullName>
    </submittedName>
</protein>
<dbReference type="Pfam" id="PF00930">
    <property type="entry name" value="DPPIV_N"/>
    <property type="match status" value="1"/>
</dbReference>
<comment type="caution">
    <text evidence="2">The sequence shown here is derived from an EMBL/GenBank/DDBJ whole genome shotgun (WGS) entry which is preliminary data.</text>
</comment>
<reference evidence="2" key="1">
    <citation type="submission" date="2022-01" db="EMBL/GenBank/DDBJ databases">
        <title>Collection of gut derived symbiotic bacterial strains cultured from healthy donors.</title>
        <authorList>
            <person name="Lin H."/>
            <person name="Kohout C."/>
            <person name="Waligurski E."/>
            <person name="Pamer E.G."/>
        </authorList>
    </citation>
    <scope>NUCLEOTIDE SEQUENCE</scope>
    <source>
        <strain evidence="2">DFI.1.149</strain>
    </source>
</reference>
<feature type="non-terminal residue" evidence="2">
    <location>
        <position position="1"/>
    </location>
</feature>
<dbReference type="Gene3D" id="2.140.10.30">
    <property type="entry name" value="Dipeptidylpeptidase IV, N-terminal domain"/>
    <property type="match status" value="1"/>
</dbReference>
<dbReference type="RefSeq" id="WP_238008972.1">
    <property type="nucleotide sequence ID" value="NZ_JAKNDN010000201.1"/>
</dbReference>
<dbReference type="AlphaFoldDB" id="A0AAW5CK35"/>
<organism evidence="2 3">
    <name type="scientific">Odoribacter splanchnicus</name>
    <dbReference type="NCBI Taxonomy" id="28118"/>
    <lineage>
        <taxon>Bacteria</taxon>
        <taxon>Pseudomonadati</taxon>
        <taxon>Bacteroidota</taxon>
        <taxon>Bacteroidia</taxon>
        <taxon>Bacteroidales</taxon>
        <taxon>Odoribacteraceae</taxon>
        <taxon>Odoribacter</taxon>
    </lineage>
</organism>
<sequence length="75" mass="8792">NEMHLVRYSALTGKKEADLFTETDRCYVEPQHPVLFLPNDPDKFIWQSEADGYNHLYLYDTTGKELRKLTGGEWV</sequence>
<proteinExistence type="predicted"/>
<dbReference type="Proteomes" id="UP001199750">
    <property type="component" value="Unassembled WGS sequence"/>
</dbReference>
<dbReference type="GO" id="GO:0006508">
    <property type="term" value="P:proteolysis"/>
    <property type="evidence" value="ECO:0007669"/>
    <property type="project" value="InterPro"/>
</dbReference>
<gene>
    <name evidence="2" type="ORF">L0P03_21935</name>
</gene>
<evidence type="ECO:0000313" key="2">
    <source>
        <dbReference type="EMBL" id="MCG4962473.1"/>
    </source>
</evidence>
<name>A0AAW5CK35_9BACT</name>
<dbReference type="InterPro" id="IPR002469">
    <property type="entry name" value="Peptidase_S9B_N"/>
</dbReference>
<accession>A0AAW5CK35</accession>